<dbReference type="VEuPathDB" id="FungiDB:M747DRAFT_218198"/>
<dbReference type="AlphaFoldDB" id="A0A370BF63"/>
<organism evidence="1 2">
    <name type="scientific">Aspergillus niger ATCC 13496</name>
    <dbReference type="NCBI Taxonomy" id="1353008"/>
    <lineage>
        <taxon>Eukaryota</taxon>
        <taxon>Fungi</taxon>
        <taxon>Dikarya</taxon>
        <taxon>Ascomycota</taxon>
        <taxon>Pezizomycotina</taxon>
        <taxon>Eurotiomycetes</taxon>
        <taxon>Eurotiomycetidae</taxon>
        <taxon>Eurotiales</taxon>
        <taxon>Aspergillaceae</taxon>
        <taxon>Aspergillus</taxon>
        <taxon>Aspergillus subgen. Circumdati</taxon>
    </lineage>
</organism>
<evidence type="ECO:0000313" key="2">
    <source>
        <dbReference type="Proteomes" id="UP000253845"/>
    </source>
</evidence>
<evidence type="ECO:0000313" key="1">
    <source>
        <dbReference type="EMBL" id="RDH14183.1"/>
    </source>
</evidence>
<proteinExistence type="predicted"/>
<dbReference type="Pfam" id="PF12520">
    <property type="entry name" value="DUF3723"/>
    <property type="match status" value="2"/>
</dbReference>
<dbReference type="EMBL" id="KZ851976">
    <property type="protein sequence ID" value="RDH14183.1"/>
    <property type="molecule type" value="Genomic_DNA"/>
</dbReference>
<dbReference type="InterPro" id="IPR022198">
    <property type="entry name" value="DUF3723"/>
</dbReference>
<name>A0A370BF63_ASPNG</name>
<feature type="non-terminal residue" evidence="1">
    <location>
        <position position="126"/>
    </location>
</feature>
<sequence length="126" mass="14616">GEELKTSLVDEYANQKKPTDGEIYRKIRQYEGEDNEAFRERWLVRLSSSNQDRLAQLDKRRNHRKLSQSCRNFWSSLVDSDPISMKKIDTDTVDALQLLAPKKFRTDAKMACVLILSGQAFAEFSE</sequence>
<accession>A0A370BF63</accession>
<dbReference type="Proteomes" id="UP000253845">
    <property type="component" value="Unassembled WGS sequence"/>
</dbReference>
<gene>
    <name evidence="1" type="ORF">M747DRAFT_218198</name>
</gene>
<feature type="non-terminal residue" evidence="1">
    <location>
        <position position="1"/>
    </location>
</feature>
<protein>
    <submittedName>
        <fullName evidence="1">Uncharacterized protein</fullName>
    </submittedName>
</protein>
<reference evidence="1 2" key="1">
    <citation type="submission" date="2018-07" db="EMBL/GenBank/DDBJ databases">
        <title>Section-level genome sequencing of Aspergillus section Nigri to investigate inter- and intra-species variation.</title>
        <authorList>
            <consortium name="DOE Joint Genome Institute"/>
            <person name="Vesth T.C."/>
            <person name="Nybo J.L."/>
            <person name="Theobald S."/>
            <person name="Frisvad J.C."/>
            <person name="Larsen T.O."/>
            <person name="Nielsen K.F."/>
            <person name="Hoof J.B."/>
            <person name="Brandl J."/>
            <person name="Salamov A."/>
            <person name="Riley R."/>
            <person name="Gladden J.M."/>
            <person name="Phatale P."/>
            <person name="Nielsen M.T."/>
            <person name="Lyhne E.K."/>
            <person name="Kogle M.E."/>
            <person name="Strasser K."/>
            <person name="McDonnell E."/>
            <person name="Barry K."/>
            <person name="Clum A."/>
            <person name="Chen C."/>
            <person name="Nolan M."/>
            <person name="Sandor L."/>
            <person name="Kuo A."/>
            <person name="Lipzen A."/>
            <person name="Hainaut M."/>
            <person name="Drula E."/>
            <person name="Tsang A."/>
            <person name="Magnuson J.K."/>
            <person name="Henrissat B."/>
            <person name="Wiebenga A."/>
            <person name="Simmons B.A."/>
            <person name="Makela M.R."/>
            <person name="De vries R.P."/>
            <person name="Grigoriev I.V."/>
            <person name="Mortensen U.H."/>
            <person name="Baker S.E."/>
            <person name="Andersen M.R."/>
        </authorList>
    </citation>
    <scope>NUCLEOTIDE SEQUENCE [LARGE SCALE GENOMIC DNA]</scope>
    <source>
        <strain evidence="1 2">ATCC 13496</strain>
    </source>
</reference>